<name>A0A0F9MTZ1_9ZZZZ</name>
<dbReference type="InterPro" id="IPR036505">
    <property type="entry name" value="Amidase/PGRP_sf"/>
</dbReference>
<dbReference type="InterPro" id="IPR002502">
    <property type="entry name" value="Amidase_domain"/>
</dbReference>
<dbReference type="GO" id="GO:0008745">
    <property type="term" value="F:N-acetylmuramoyl-L-alanine amidase activity"/>
    <property type="evidence" value="ECO:0007669"/>
    <property type="project" value="InterPro"/>
</dbReference>
<dbReference type="Gene3D" id="3.40.80.10">
    <property type="entry name" value="Peptidoglycan recognition protein-like"/>
    <property type="match status" value="1"/>
</dbReference>
<dbReference type="SUPFAM" id="SSF55846">
    <property type="entry name" value="N-acetylmuramoyl-L-alanine amidase-like"/>
    <property type="match status" value="1"/>
</dbReference>
<feature type="domain" description="N-acetylmuramoyl-L-alanine amidase" evidence="1">
    <location>
        <begin position="44"/>
        <end position="166"/>
    </location>
</feature>
<dbReference type="AlphaFoldDB" id="A0A0F9MTZ1"/>
<dbReference type="EMBL" id="LAZR01005103">
    <property type="protein sequence ID" value="KKN02827.1"/>
    <property type="molecule type" value="Genomic_DNA"/>
</dbReference>
<dbReference type="Pfam" id="PF01510">
    <property type="entry name" value="Amidase_2"/>
    <property type="match status" value="1"/>
</dbReference>
<accession>A0A0F9MTZ1</accession>
<sequence>MAKNILENLIEKLEKAKLQLLILQLQLRVIFLQQKLTIPNLPMPKILVIHHGGGSWGFDQVNNHHRNKWGFKSSLGFYLGYQKWIEYTGQLYIARRDNEEGAHLAVEGKPHWWNRNSVGLCLQGNLEIKKPTEWQLMTLKDELDSYVARGFEIEYHGNIEPTACPGKYLVEWLK</sequence>
<feature type="non-terminal residue" evidence="2">
    <location>
        <position position="174"/>
    </location>
</feature>
<dbReference type="GO" id="GO:0009253">
    <property type="term" value="P:peptidoglycan catabolic process"/>
    <property type="evidence" value="ECO:0007669"/>
    <property type="project" value="InterPro"/>
</dbReference>
<organism evidence="2">
    <name type="scientific">marine sediment metagenome</name>
    <dbReference type="NCBI Taxonomy" id="412755"/>
    <lineage>
        <taxon>unclassified sequences</taxon>
        <taxon>metagenomes</taxon>
        <taxon>ecological metagenomes</taxon>
    </lineage>
</organism>
<comment type="caution">
    <text evidence="2">The sequence shown here is derived from an EMBL/GenBank/DDBJ whole genome shotgun (WGS) entry which is preliminary data.</text>
</comment>
<evidence type="ECO:0000259" key="1">
    <source>
        <dbReference type="Pfam" id="PF01510"/>
    </source>
</evidence>
<reference evidence="2" key="1">
    <citation type="journal article" date="2015" name="Nature">
        <title>Complex archaea that bridge the gap between prokaryotes and eukaryotes.</title>
        <authorList>
            <person name="Spang A."/>
            <person name="Saw J.H."/>
            <person name="Jorgensen S.L."/>
            <person name="Zaremba-Niedzwiedzka K."/>
            <person name="Martijn J."/>
            <person name="Lind A.E."/>
            <person name="van Eijk R."/>
            <person name="Schleper C."/>
            <person name="Guy L."/>
            <person name="Ettema T.J."/>
        </authorList>
    </citation>
    <scope>NUCLEOTIDE SEQUENCE</scope>
</reference>
<evidence type="ECO:0000313" key="2">
    <source>
        <dbReference type="EMBL" id="KKN02827.1"/>
    </source>
</evidence>
<protein>
    <recommendedName>
        <fullName evidence="1">N-acetylmuramoyl-L-alanine amidase domain-containing protein</fullName>
    </recommendedName>
</protein>
<proteinExistence type="predicted"/>
<gene>
    <name evidence="2" type="ORF">LCGC14_1113770</name>
</gene>